<name>A0ABT5MC88_9GAMM</name>
<dbReference type="RefSeq" id="WP_273581303.1">
    <property type="nucleotide sequence ID" value="NZ_JAQRFO010000076.1"/>
</dbReference>
<dbReference type="EMBL" id="JAQRFO010000076">
    <property type="protein sequence ID" value="MDC9623891.1"/>
    <property type="molecule type" value="Genomic_DNA"/>
</dbReference>
<comment type="caution">
    <text evidence="1">The sequence shown here is derived from an EMBL/GenBank/DDBJ whole genome shotgun (WGS) entry which is preliminary data.</text>
</comment>
<dbReference type="Pfam" id="PF13973">
    <property type="entry name" value="DUF4222"/>
    <property type="match status" value="1"/>
</dbReference>
<reference evidence="1 2" key="1">
    <citation type="submission" date="2023-02" db="EMBL/GenBank/DDBJ databases">
        <title>Entomopathogenic bacteria.</title>
        <authorList>
            <person name="Machado R.A."/>
        </authorList>
    </citation>
    <scope>NUCLEOTIDE SEQUENCE [LARGE SCALE GENOMIC DNA]</scope>
    <source>
        <strain evidence="1 2">XENO-7</strain>
    </source>
</reference>
<accession>A0ABT5MC88</accession>
<evidence type="ECO:0000313" key="1">
    <source>
        <dbReference type="EMBL" id="MDC9623891.1"/>
    </source>
</evidence>
<dbReference type="InterPro" id="IPR025317">
    <property type="entry name" value="DUF4222"/>
</dbReference>
<evidence type="ECO:0000313" key="2">
    <source>
        <dbReference type="Proteomes" id="UP001214757"/>
    </source>
</evidence>
<proteinExistence type="predicted"/>
<dbReference type="Proteomes" id="UP001214757">
    <property type="component" value="Unassembled WGS sequence"/>
</dbReference>
<protein>
    <submittedName>
        <fullName evidence="1">DUF4222 domain-containing protein</fullName>
    </submittedName>
</protein>
<gene>
    <name evidence="1" type="ORF">PSI22_20195</name>
</gene>
<keyword evidence="2" id="KW-1185">Reference proteome</keyword>
<organism evidence="1 2">
    <name type="scientific">Xenorhabdus aichiensis</name>
    <dbReference type="NCBI Taxonomy" id="3025874"/>
    <lineage>
        <taxon>Bacteria</taxon>
        <taxon>Pseudomonadati</taxon>
        <taxon>Pseudomonadota</taxon>
        <taxon>Gammaproteobacteria</taxon>
        <taxon>Enterobacterales</taxon>
        <taxon>Morganellaceae</taxon>
        <taxon>Xenorhabdus</taxon>
    </lineage>
</organism>
<sequence>MGNENIRKLDRRYRDKRGIEVHVIGWDAERQWVVFMRKGYEHPCVEPLRNFKEKYTRMDE</sequence>